<accession>A0A0A9HCS6</accession>
<name>A0A0A9HCS6_ARUDO</name>
<reference evidence="1" key="1">
    <citation type="submission" date="2014-09" db="EMBL/GenBank/DDBJ databases">
        <authorList>
            <person name="Magalhaes I.L.F."/>
            <person name="Oliveira U."/>
            <person name="Santos F.R."/>
            <person name="Vidigal T.H.D.A."/>
            <person name="Brescovit A.D."/>
            <person name="Santos A.J."/>
        </authorList>
    </citation>
    <scope>NUCLEOTIDE SEQUENCE</scope>
    <source>
        <tissue evidence="1">Shoot tissue taken approximately 20 cm above the soil surface</tissue>
    </source>
</reference>
<proteinExistence type="predicted"/>
<reference evidence="1" key="2">
    <citation type="journal article" date="2015" name="Data Brief">
        <title>Shoot transcriptome of the giant reed, Arundo donax.</title>
        <authorList>
            <person name="Barrero R.A."/>
            <person name="Guerrero F.D."/>
            <person name="Moolhuijzen P."/>
            <person name="Goolsby J.A."/>
            <person name="Tidwell J."/>
            <person name="Bellgard S.E."/>
            <person name="Bellgard M.I."/>
        </authorList>
    </citation>
    <scope>NUCLEOTIDE SEQUENCE</scope>
    <source>
        <tissue evidence="1">Shoot tissue taken approximately 20 cm above the soil surface</tissue>
    </source>
</reference>
<dbReference type="AlphaFoldDB" id="A0A0A9HCS6"/>
<evidence type="ECO:0000313" key="1">
    <source>
        <dbReference type="EMBL" id="JAE32626.1"/>
    </source>
</evidence>
<dbReference type="EMBL" id="GBRH01165270">
    <property type="protein sequence ID" value="JAE32626.1"/>
    <property type="molecule type" value="Transcribed_RNA"/>
</dbReference>
<protein>
    <submittedName>
        <fullName evidence="1">Uncharacterized protein</fullName>
    </submittedName>
</protein>
<sequence>MHWLVSKRFQCAIFLAQ</sequence>
<organism evidence="1">
    <name type="scientific">Arundo donax</name>
    <name type="common">Giant reed</name>
    <name type="synonym">Donax arundinaceus</name>
    <dbReference type="NCBI Taxonomy" id="35708"/>
    <lineage>
        <taxon>Eukaryota</taxon>
        <taxon>Viridiplantae</taxon>
        <taxon>Streptophyta</taxon>
        <taxon>Embryophyta</taxon>
        <taxon>Tracheophyta</taxon>
        <taxon>Spermatophyta</taxon>
        <taxon>Magnoliopsida</taxon>
        <taxon>Liliopsida</taxon>
        <taxon>Poales</taxon>
        <taxon>Poaceae</taxon>
        <taxon>PACMAD clade</taxon>
        <taxon>Arundinoideae</taxon>
        <taxon>Arundineae</taxon>
        <taxon>Arundo</taxon>
    </lineage>
</organism>